<organism evidence="1 2">
    <name type="scientific">Cercophora samala</name>
    <dbReference type="NCBI Taxonomy" id="330535"/>
    <lineage>
        <taxon>Eukaryota</taxon>
        <taxon>Fungi</taxon>
        <taxon>Dikarya</taxon>
        <taxon>Ascomycota</taxon>
        <taxon>Pezizomycotina</taxon>
        <taxon>Sordariomycetes</taxon>
        <taxon>Sordariomycetidae</taxon>
        <taxon>Sordariales</taxon>
        <taxon>Lasiosphaeriaceae</taxon>
        <taxon>Cercophora</taxon>
    </lineage>
</organism>
<proteinExistence type="predicted"/>
<sequence>MLAVAFSAPSLQNSTLLLNSTSPYNSSVPVYSTVRNWSCDTNRWDATVKDIRKGIDYLNGLQPSLARIGKGRHCDRYNRWKVVEWSQIADAAELLISKCSHETTDIMFVEGRVDFTNNWHVEVGNGDC</sequence>
<evidence type="ECO:0000313" key="1">
    <source>
        <dbReference type="EMBL" id="KAK0659697.1"/>
    </source>
</evidence>
<name>A0AA39YXP1_9PEZI</name>
<evidence type="ECO:0000313" key="2">
    <source>
        <dbReference type="Proteomes" id="UP001174997"/>
    </source>
</evidence>
<dbReference type="Proteomes" id="UP001174997">
    <property type="component" value="Unassembled WGS sequence"/>
</dbReference>
<reference evidence="1" key="1">
    <citation type="submission" date="2023-06" db="EMBL/GenBank/DDBJ databases">
        <title>Genome-scale phylogeny and comparative genomics of the fungal order Sordariales.</title>
        <authorList>
            <consortium name="Lawrence Berkeley National Laboratory"/>
            <person name="Hensen N."/>
            <person name="Bonometti L."/>
            <person name="Westerberg I."/>
            <person name="Brannstrom I.O."/>
            <person name="Guillou S."/>
            <person name="Cros-Aarteil S."/>
            <person name="Calhoun S."/>
            <person name="Haridas S."/>
            <person name="Kuo A."/>
            <person name="Mondo S."/>
            <person name="Pangilinan J."/>
            <person name="Riley R."/>
            <person name="Labutti K."/>
            <person name="Andreopoulos B."/>
            <person name="Lipzen A."/>
            <person name="Chen C."/>
            <person name="Yanf M."/>
            <person name="Daum C."/>
            <person name="Ng V."/>
            <person name="Clum A."/>
            <person name="Steindorff A."/>
            <person name="Ohm R."/>
            <person name="Martin F."/>
            <person name="Silar P."/>
            <person name="Natvig D."/>
            <person name="Lalanne C."/>
            <person name="Gautier V."/>
            <person name="Ament-Velasquez S.L."/>
            <person name="Kruys A."/>
            <person name="Hutchinson M.I."/>
            <person name="Powell A.J."/>
            <person name="Barry K."/>
            <person name="Miller A.N."/>
            <person name="Grigoriev I.V."/>
            <person name="Debuchy R."/>
            <person name="Gladieux P."/>
            <person name="Thoren M.H."/>
            <person name="Johannesson H."/>
        </authorList>
    </citation>
    <scope>NUCLEOTIDE SEQUENCE</scope>
    <source>
        <strain evidence="1">CBS 307.81</strain>
    </source>
</reference>
<dbReference type="EMBL" id="JAULSY010000180">
    <property type="protein sequence ID" value="KAK0659697.1"/>
    <property type="molecule type" value="Genomic_DNA"/>
</dbReference>
<keyword evidence="2" id="KW-1185">Reference proteome</keyword>
<accession>A0AA39YXP1</accession>
<dbReference type="AlphaFoldDB" id="A0AA39YXP1"/>
<protein>
    <submittedName>
        <fullName evidence="1">Uncharacterized protein</fullName>
    </submittedName>
</protein>
<gene>
    <name evidence="1" type="ORF">QBC41DRAFT_237213</name>
</gene>
<comment type="caution">
    <text evidence="1">The sequence shown here is derived from an EMBL/GenBank/DDBJ whole genome shotgun (WGS) entry which is preliminary data.</text>
</comment>